<reference evidence="2 3" key="1">
    <citation type="submission" date="2007-08" db="EMBL/GenBank/DDBJ databases">
        <authorList>
            <person name="Fulton L."/>
            <person name="Clifton S."/>
            <person name="Fulton B."/>
            <person name="Xu J."/>
            <person name="Minx P."/>
            <person name="Pepin K.H."/>
            <person name="Johnson M."/>
            <person name="Thiruvilangam P."/>
            <person name="Bhonagiri V."/>
            <person name="Nash W.E."/>
            <person name="Mardis E.R."/>
            <person name="Wilson R.K."/>
        </authorList>
    </citation>
    <scope>NUCLEOTIDE SEQUENCE [LARGE SCALE GENOMIC DNA]</scope>
    <source>
        <strain evidence="3">ATCC BAA-613 / DSM 15670 / CCUG 46953 / JCM 12243 / WAL 16351</strain>
    </source>
</reference>
<dbReference type="eggNOG" id="COG3299">
    <property type="taxonomic scope" value="Bacteria"/>
</dbReference>
<dbReference type="AlphaFoldDB" id="A8S0D9"/>
<accession>A8S0D9</accession>
<dbReference type="EMBL" id="ABCC02000042">
    <property type="protein sequence ID" value="EDP14042.1"/>
    <property type="molecule type" value="Genomic_DNA"/>
</dbReference>
<reference evidence="2 3" key="2">
    <citation type="submission" date="2007-09" db="EMBL/GenBank/DDBJ databases">
        <title>Draft genome sequence of Clostridium bolteae (ATCC BAA-613).</title>
        <authorList>
            <person name="Sudarsanam P."/>
            <person name="Ley R."/>
            <person name="Guruge J."/>
            <person name="Turnbaugh P.J."/>
            <person name="Mahowald M."/>
            <person name="Liep D."/>
            <person name="Gordon J."/>
        </authorList>
    </citation>
    <scope>NUCLEOTIDE SEQUENCE [LARGE SCALE GENOMIC DNA]</scope>
    <source>
        <strain evidence="3">ATCC BAA-613 / DSM 15670 / CCUG 46953 / JCM 12243 / WAL 16351</strain>
    </source>
</reference>
<proteinExistence type="predicted"/>
<name>A8S0D9_ENTBW</name>
<evidence type="ECO:0000313" key="3">
    <source>
        <dbReference type="Proteomes" id="UP000005396"/>
    </source>
</evidence>
<feature type="domain" description="Baseplate protein J-like barrel" evidence="1">
    <location>
        <begin position="100"/>
        <end position="182"/>
    </location>
</feature>
<comment type="caution">
    <text evidence="2">The sequence shown here is derived from an EMBL/GenBank/DDBJ whole genome shotgun (WGS) entry which is preliminary data.</text>
</comment>
<dbReference type="InterPro" id="IPR052399">
    <property type="entry name" value="Phage_Baseplate_Assmbl_Protein"/>
</dbReference>
<dbReference type="InterPro" id="IPR006949">
    <property type="entry name" value="Barrel_Baseplate_J-like"/>
</dbReference>
<dbReference type="PANTHER" id="PTHR37829">
    <property type="entry name" value="PHAGE-LIKE ELEMENT PBSX PROTEIN XKDT"/>
    <property type="match status" value="1"/>
</dbReference>
<dbReference type="PANTHER" id="PTHR37829:SF3">
    <property type="entry name" value="PROTEIN JAYE-RELATED"/>
    <property type="match status" value="1"/>
</dbReference>
<protein>
    <recommendedName>
        <fullName evidence="1">Baseplate protein J-like barrel domain-containing protein</fullName>
    </recommendedName>
</protein>
<dbReference type="RefSeq" id="WP_002578685.1">
    <property type="nucleotide sequence ID" value="NZ_DS480697.1"/>
</dbReference>
<gene>
    <name evidence="2" type="ORF">CLOBOL_05649</name>
</gene>
<organism evidence="2 3">
    <name type="scientific">Enterocloster bolteae (strain ATCC BAA-613 / DSM 15670 / CCUG 46953 / JCM 12243 / WAL 16351)</name>
    <name type="common">Clostridium bolteae</name>
    <dbReference type="NCBI Taxonomy" id="411902"/>
    <lineage>
        <taxon>Bacteria</taxon>
        <taxon>Bacillati</taxon>
        <taxon>Bacillota</taxon>
        <taxon>Clostridia</taxon>
        <taxon>Lachnospirales</taxon>
        <taxon>Lachnospiraceae</taxon>
        <taxon>Enterocloster</taxon>
    </lineage>
</organism>
<evidence type="ECO:0000259" key="1">
    <source>
        <dbReference type="Pfam" id="PF04865"/>
    </source>
</evidence>
<dbReference type="PaxDb" id="411902-CLOBOL_05649"/>
<sequence>MDDEWGLTEKGFYRPTYTVLLNALEYKARELYGDGIILTVRSPLGLFLRILAWVWNILFACLEDVYNSRFVETSVGNSLYNLGKNIGMHMLTEGKASGYITVTGTSGSTIPAGFLVATNGGLQYTVVDAITLSESGTGLALIRAVETGPEYNTAAGTVKVIVNPSSVNGVESITNKAEISGGRIKETDAEFRARYNKSVDYAGGVNADAVRAALMNDVEGVSSAYVYENDTDESDTTYNLPPHSLEAVVYGGLDEEIAKAIYSRKAGGIQTVGNKAVNVLTASGQQLEVRFSRPTTKKIYVKVTELQTGEGFPGEDKVRQALIDYIGGTTVGGLETGMDVIYIKIPGILTAIPGVEDFELQIGTSMTSYAKENIAIGYREKAITDSTAISITMK</sequence>
<dbReference type="Pfam" id="PF04865">
    <property type="entry name" value="Baseplate_J"/>
    <property type="match status" value="1"/>
</dbReference>
<dbReference type="Proteomes" id="UP000005396">
    <property type="component" value="Unassembled WGS sequence"/>
</dbReference>
<evidence type="ECO:0000313" key="2">
    <source>
        <dbReference type="EMBL" id="EDP14042.1"/>
    </source>
</evidence>
<dbReference type="HOGENOM" id="CLU_045101_0_0_9"/>